<dbReference type="PANTHER" id="PTHR48475:SF1">
    <property type="entry name" value="RNASE H TYPE-1 DOMAIN-CONTAINING PROTEIN"/>
    <property type="match status" value="1"/>
</dbReference>
<dbReference type="InterPro" id="IPR036397">
    <property type="entry name" value="RNaseH_sf"/>
</dbReference>
<dbReference type="EMBL" id="LAZR01011562">
    <property type="protein sequence ID" value="KKM61051.1"/>
    <property type="molecule type" value="Genomic_DNA"/>
</dbReference>
<dbReference type="Gene3D" id="3.30.420.10">
    <property type="entry name" value="Ribonuclease H-like superfamily/Ribonuclease H"/>
    <property type="match status" value="1"/>
</dbReference>
<dbReference type="PANTHER" id="PTHR48475">
    <property type="entry name" value="RIBONUCLEASE H"/>
    <property type="match status" value="1"/>
</dbReference>
<dbReference type="InterPro" id="IPR002156">
    <property type="entry name" value="RNaseH_domain"/>
</dbReference>
<accession>A0A0F9JFH1</accession>
<feature type="domain" description="RNase H type-1" evidence="1">
    <location>
        <begin position="2"/>
        <end position="133"/>
    </location>
</feature>
<dbReference type="GO" id="GO:0003676">
    <property type="term" value="F:nucleic acid binding"/>
    <property type="evidence" value="ECO:0007669"/>
    <property type="project" value="InterPro"/>
</dbReference>
<gene>
    <name evidence="2" type="ORF">LCGC14_1535660</name>
</gene>
<proteinExistence type="predicted"/>
<sequence length="135" mass="15160">MVAGKWIIYSDGASRGNPGPASIGAVVYDGSGRELHTVSRRIGRATNNEAEYRSAIAGLEAALALGARDVELRMDSELVVRQLNQVYKVRNPSMRRLFGRVKDLQWRFASFEVRHVKREKNRRADGLANEAFDRD</sequence>
<dbReference type="AlphaFoldDB" id="A0A0F9JFH1"/>
<reference evidence="2" key="1">
    <citation type="journal article" date="2015" name="Nature">
        <title>Complex archaea that bridge the gap between prokaryotes and eukaryotes.</title>
        <authorList>
            <person name="Spang A."/>
            <person name="Saw J.H."/>
            <person name="Jorgensen S.L."/>
            <person name="Zaremba-Niedzwiedzka K."/>
            <person name="Martijn J."/>
            <person name="Lind A.E."/>
            <person name="van Eijk R."/>
            <person name="Schleper C."/>
            <person name="Guy L."/>
            <person name="Ettema T.J."/>
        </authorList>
    </citation>
    <scope>NUCLEOTIDE SEQUENCE</scope>
</reference>
<organism evidence="2">
    <name type="scientific">marine sediment metagenome</name>
    <dbReference type="NCBI Taxonomy" id="412755"/>
    <lineage>
        <taxon>unclassified sequences</taxon>
        <taxon>metagenomes</taxon>
        <taxon>ecological metagenomes</taxon>
    </lineage>
</organism>
<dbReference type="CDD" id="cd09279">
    <property type="entry name" value="RNase_HI_like"/>
    <property type="match status" value="1"/>
</dbReference>
<dbReference type="GO" id="GO:0004523">
    <property type="term" value="F:RNA-DNA hybrid ribonuclease activity"/>
    <property type="evidence" value="ECO:0007669"/>
    <property type="project" value="InterPro"/>
</dbReference>
<dbReference type="PROSITE" id="PS50879">
    <property type="entry name" value="RNASE_H_1"/>
    <property type="match status" value="1"/>
</dbReference>
<name>A0A0F9JFH1_9ZZZZ</name>
<evidence type="ECO:0000313" key="2">
    <source>
        <dbReference type="EMBL" id="KKM61051.1"/>
    </source>
</evidence>
<evidence type="ECO:0000259" key="1">
    <source>
        <dbReference type="PROSITE" id="PS50879"/>
    </source>
</evidence>
<protein>
    <recommendedName>
        <fullName evidence="1">RNase H type-1 domain-containing protein</fullName>
    </recommendedName>
</protein>
<dbReference type="Pfam" id="PF13456">
    <property type="entry name" value="RVT_3"/>
    <property type="match status" value="1"/>
</dbReference>
<dbReference type="InterPro" id="IPR012337">
    <property type="entry name" value="RNaseH-like_sf"/>
</dbReference>
<dbReference type="SUPFAM" id="SSF53098">
    <property type="entry name" value="Ribonuclease H-like"/>
    <property type="match status" value="1"/>
</dbReference>
<comment type="caution">
    <text evidence="2">The sequence shown here is derived from an EMBL/GenBank/DDBJ whole genome shotgun (WGS) entry which is preliminary data.</text>
</comment>